<organism evidence="16 17">
    <name type="scientific">Zhenpiania hominis</name>
    <dbReference type="NCBI Taxonomy" id="2763644"/>
    <lineage>
        <taxon>Bacteria</taxon>
        <taxon>Bacillati</taxon>
        <taxon>Bacillota</taxon>
        <taxon>Clostridia</taxon>
        <taxon>Peptostreptococcales</taxon>
        <taxon>Anaerovoracaceae</taxon>
        <taxon>Zhenpiania</taxon>
    </lineage>
</organism>
<keyword evidence="8 12" id="KW-0457">Lysine biosynthesis</keyword>
<keyword evidence="6 12" id="KW-0028">Amino-acid biosynthesis</keyword>
<keyword evidence="5 12" id="KW-0963">Cytoplasm</keyword>
<dbReference type="Gene3D" id="3.20.20.70">
    <property type="entry name" value="Aldolase class I"/>
    <property type="match status" value="1"/>
</dbReference>
<gene>
    <name evidence="12" type="primary">dapA</name>
    <name evidence="16" type="ORF">H9L42_07840</name>
</gene>
<comment type="function">
    <text evidence="1 12">Catalyzes the condensation of (S)-aspartate-beta-semialdehyde [(S)-ASA] and pyruvate to 4-hydroxy-tetrahydrodipicolinate (HTPA).</text>
</comment>
<evidence type="ECO:0000256" key="11">
    <source>
        <dbReference type="ARBA" id="ARBA00047836"/>
    </source>
</evidence>
<evidence type="ECO:0000256" key="9">
    <source>
        <dbReference type="ARBA" id="ARBA00023239"/>
    </source>
</evidence>
<keyword evidence="9 12" id="KW-0456">Lyase</keyword>
<feature type="binding site" evidence="12 15">
    <location>
        <position position="206"/>
    </location>
    <ligand>
        <name>pyruvate</name>
        <dbReference type="ChEBI" id="CHEBI:15361"/>
    </ligand>
</feature>
<keyword evidence="10 12" id="KW-0704">Schiff base</keyword>
<evidence type="ECO:0000256" key="5">
    <source>
        <dbReference type="ARBA" id="ARBA00022490"/>
    </source>
</evidence>
<dbReference type="EC" id="4.3.3.7" evidence="4 12"/>
<accession>A0A923SQL8</accession>
<dbReference type="PANTHER" id="PTHR12128">
    <property type="entry name" value="DIHYDRODIPICOLINATE SYNTHASE"/>
    <property type="match status" value="1"/>
</dbReference>
<dbReference type="CDD" id="cd00950">
    <property type="entry name" value="DHDPS"/>
    <property type="match status" value="1"/>
</dbReference>
<keyword evidence="7 12" id="KW-0220">Diaminopimelate biosynthesis</keyword>
<dbReference type="GO" id="GO:0009089">
    <property type="term" value="P:lysine biosynthetic process via diaminopimelate"/>
    <property type="evidence" value="ECO:0007669"/>
    <property type="project" value="UniProtKB-UniRule"/>
</dbReference>
<dbReference type="InterPro" id="IPR002220">
    <property type="entry name" value="DapA-like"/>
</dbReference>
<dbReference type="SUPFAM" id="SSF51569">
    <property type="entry name" value="Aldolase"/>
    <property type="match status" value="1"/>
</dbReference>
<name>A0A923SQL8_9FIRM</name>
<evidence type="ECO:0000256" key="12">
    <source>
        <dbReference type="HAMAP-Rule" id="MF_00418"/>
    </source>
</evidence>
<evidence type="ECO:0000256" key="3">
    <source>
        <dbReference type="ARBA" id="ARBA00007592"/>
    </source>
</evidence>
<comment type="subcellular location">
    <subcellularLocation>
        <location evidence="12">Cytoplasm</location>
    </subcellularLocation>
</comment>
<dbReference type="HAMAP" id="MF_00418">
    <property type="entry name" value="DapA"/>
    <property type="match status" value="1"/>
</dbReference>
<dbReference type="PRINTS" id="PR00146">
    <property type="entry name" value="DHPICSNTHASE"/>
</dbReference>
<dbReference type="InterPro" id="IPR020624">
    <property type="entry name" value="Schiff_base-form_aldolases_CS"/>
</dbReference>
<comment type="pathway">
    <text evidence="2 12">Amino-acid biosynthesis; L-lysine biosynthesis via DAP pathway; (S)-tetrahydrodipicolinate from L-aspartate: step 3/4.</text>
</comment>
<dbReference type="PROSITE" id="PS00665">
    <property type="entry name" value="DHDPS_1"/>
    <property type="match status" value="1"/>
</dbReference>
<dbReference type="NCBIfam" id="TIGR00674">
    <property type="entry name" value="dapA"/>
    <property type="match status" value="1"/>
</dbReference>
<feature type="site" description="Part of a proton relay during catalysis" evidence="12">
    <location>
        <position position="47"/>
    </location>
</feature>
<dbReference type="Pfam" id="PF00701">
    <property type="entry name" value="DHDPS"/>
    <property type="match status" value="1"/>
</dbReference>
<comment type="catalytic activity">
    <reaction evidence="11 12">
        <text>L-aspartate 4-semialdehyde + pyruvate = (2S,4S)-4-hydroxy-2,3,4,5-tetrahydrodipicolinate + H2O + H(+)</text>
        <dbReference type="Rhea" id="RHEA:34171"/>
        <dbReference type="ChEBI" id="CHEBI:15361"/>
        <dbReference type="ChEBI" id="CHEBI:15377"/>
        <dbReference type="ChEBI" id="CHEBI:15378"/>
        <dbReference type="ChEBI" id="CHEBI:67139"/>
        <dbReference type="ChEBI" id="CHEBI:537519"/>
        <dbReference type="EC" id="4.3.3.7"/>
    </reaction>
</comment>
<protein>
    <recommendedName>
        <fullName evidence="4 12">4-hydroxy-tetrahydrodipicolinate synthase</fullName>
        <shortName evidence="12">HTPA synthase</shortName>
        <ecNumber evidence="4 12">4.3.3.7</ecNumber>
    </recommendedName>
</protein>
<dbReference type="InterPro" id="IPR005263">
    <property type="entry name" value="DapA"/>
</dbReference>
<dbReference type="PIRSF" id="PIRSF001365">
    <property type="entry name" value="DHDPS"/>
    <property type="match status" value="1"/>
</dbReference>
<evidence type="ECO:0000256" key="1">
    <source>
        <dbReference type="ARBA" id="ARBA00003294"/>
    </source>
</evidence>
<feature type="site" description="Part of a proton relay during catalysis" evidence="12">
    <location>
        <position position="110"/>
    </location>
</feature>
<reference evidence="16" key="1">
    <citation type="submission" date="2020-08" db="EMBL/GenBank/DDBJ databases">
        <title>Genome public.</title>
        <authorList>
            <person name="Liu C."/>
            <person name="Sun Q."/>
        </authorList>
    </citation>
    <scope>NUCLEOTIDE SEQUENCE</scope>
    <source>
        <strain evidence="16">BX12</strain>
    </source>
</reference>
<evidence type="ECO:0000256" key="6">
    <source>
        <dbReference type="ARBA" id="ARBA00022605"/>
    </source>
</evidence>
<proteinExistence type="inferred from homology"/>
<dbReference type="Proteomes" id="UP000602647">
    <property type="component" value="Unassembled WGS sequence"/>
</dbReference>
<dbReference type="EMBL" id="JACRYT010000006">
    <property type="protein sequence ID" value="MBC6679736.1"/>
    <property type="molecule type" value="Genomic_DNA"/>
</dbReference>
<dbReference type="GO" id="GO:0019877">
    <property type="term" value="P:diaminopimelate biosynthetic process"/>
    <property type="evidence" value="ECO:0007669"/>
    <property type="project" value="UniProtKB-UniRule"/>
</dbReference>
<dbReference type="RefSeq" id="WP_187302841.1">
    <property type="nucleotide sequence ID" value="NZ_CBCTON010000007.1"/>
</dbReference>
<keyword evidence="17" id="KW-1185">Reference proteome</keyword>
<evidence type="ECO:0000256" key="15">
    <source>
        <dbReference type="PIRSR" id="PIRSR001365-2"/>
    </source>
</evidence>
<sequence>MTAVFRGCGVAIATPFNEDGSVDFDAYRELINWQIEKGIDAIIACGTTGEASTLNDDEHVATIKFCVDTVAGRVPVIGGAGSNDTQHGINLAKRIQDAGVDALLLVTPYYNKCSQQGLIQHYTATADAVSIPCLLYSVPGRTGVNIAPPTVAELAKHPNIAGIKEASGDITQVAEICRLVPDDFAIYSGNDDMVVPLLSLGGDGYISVIANIMPEESVEMTKSWFAGDIKRAAELQLTMKPIIDSMFADVNPIPVKAALVKMGMCKPYFRLPLCMPSAEVDARIERDMKAMGLI</sequence>
<evidence type="ECO:0000256" key="14">
    <source>
        <dbReference type="PIRSR" id="PIRSR001365-1"/>
    </source>
</evidence>
<dbReference type="InterPro" id="IPR020625">
    <property type="entry name" value="Schiff_base-form_aldolases_AS"/>
</dbReference>
<evidence type="ECO:0000256" key="13">
    <source>
        <dbReference type="PIRNR" id="PIRNR001365"/>
    </source>
</evidence>
<feature type="active site" description="Proton donor/acceptor" evidence="12 14">
    <location>
        <position position="136"/>
    </location>
</feature>
<dbReference type="SMART" id="SM01130">
    <property type="entry name" value="DHDPS"/>
    <property type="match status" value="1"/>
</dbReference>
<evidence type="ECO:0000313" key="16">
    <source>
        <dbReference type="EMBL" id="MBC6679736.1"/>
    </source>
</evidence>
<evidence type="ECO:0000256" key="8">
    <source>
        <dbReference type="ARBA" id="ARBA00023154"/>
    </source>
</evidence>
<feature type="active site" description="Schiff-base intermediate with substrate" evidence="12 14">
    <location>
        <position position="164"/>
    </location>
</feature>
<evidence type="ECO:0000313" key="17">
    <source>
        <dbReference type="Proteomes" id="UP000602647"/>
    </source>
</evidence>
<dbReference type="GO" id="GO:0005829">
    <property type="term" value="C:cytosol"/>
    <property type="evidence" value="ECO:0007669"/>
    <property type="project" value="TreeGrafter"/>
</dbReference>
<evidence type="ECO:0000256" key="7">
    <source>
        <dbReference type="ARBA" id="ARBA00022915"/>
    </source>
</evidence>
<evidence type="ECO:0000256" key="10">
    <source>
        <dbReference type="ARBA" id="ARBA00023270"/>
    </source>
</evidence>
<dbReference type="GO" id="GO:0008840">
    <property type="term" value="F:4-hydroxy-tetrahydrodipicolinate synthase activity"/>
    <property type="evidence" value="ECO:0007669"/>
    <property type="project" value="UniProtKB-UniRule"/>
</dbReference>
<dbReference type="InterPro" id="IPR013785">
    <property type="entry name" value="Aldolase_TIM"/>
</dbReference>
<dbReference type="PANTHER" id="PTHR12128:SF66">
    <property type="entry name" value="4-HYDROXY-2-OXOGLUTARATE ALDOLASE, MITOCHONDRIAL"/>
    <property type="match status" value="1"/>
</dbReference>
<comment type="caution">
    <text evidence="16">The sequence shown here is derived from an EMBL/GenBank/DDBJ whole genome shotgun (WGS) entry which is preliminary data.</text>
</comment>
<evidence type="ECO:0000256" key="4">
    <source>
        <dbReference type="ARBA" id="ARBA00012086"/>
    </source>
</evidence>
<comment type="caution">
    <text evidence="12">Was originally thought to be a dihydrodipicolinate synthase (DHDPS), catalyzing the condensation of (S)-aspartate-beta-semialdehyde [(S)-ASA] and pyruvate to dihydrodipicolinate (DHDP). However, it was shown in E.coli that the product of the enzymatic reaction is not dihydrodipicolinate but in fact (4S)-4-hydroxy-2,3,4,5-tetrahydro-(2S)-dipicolinic acid (HTPA), and that the consecutive dehydration reaction leading to DHDP is not spontaneous but catalyzed by DapB.</text>
</comment>
<feature type="binding site" evidence="12 15">
    <location>
        <position position="48"/>
    </location>
    <ligand>
        <name>pyruvate</name>
        <dbReference type="ChEBI" id="CHEBI:15361"/>
    </ligand>
</feature>
<dbReference type="AlphaFoldDB" id="A0A923SQL8"/>
<comment type="similarity">
    <text evidence="3 12 13">Belongs to the DapA family.</text>
</comment>
<comment type="subunit">
    <text evidence="12">Homotetramer; dimer of dimers.</text>
</comment>
<dbReference type="PROSITE" id="PS00666">
    <property type="entry name" value="DHDPS_2"/>
    <property type="match status" value="1"/>
</dbReference>
<evidence type="ECO:0000256" key="2">
    <source>
        <dbReference type="ARBA" id="ARBA00005120"/>
    </source>
</evidence>